<organism evidence="2 3">
    <name type="scientific">Pseudolactococcus hodotermopsidis</name>
    <dbReference type="NCBI Taxonomy" id="2709157"/>
    <lineage>
        <taxon>Bacteria</taxon>
        <taxon>Bacillati</taxon>
        <taxon>Bacillota</taxon>
        <taxon>Bacilli</taxon>
        <taxon>Lactobacillales</taxon>
        <taxon>Streptococcaceae</taxon>
        <taxon>Pseudolactococcus</taxon>
    </lineage>
</organism>
<dbReference type="PANTHER" id="PTHR12526:SF630">
    <property type="entry name" value="GLYCOSYLTRANSFERASE"/>
    <property type="match status" value="1"/>
</dbReference>
<protein>
    <submittedName>
        <fullName evidence="2">Glycosyl transferase</fullName>
    </submittedName>
</protein>
<dbReference type="Gene3D" id="3.40.50.2000">
    <property type="entry name" value="Glycogen Phosphorylase B"/>
    <property type="match status" value="2"/>
</dbReference>
<dbReference type="Proteomes" id="UP000480303">
    <property type="component" value="Unassembled WGS sequence"/>
</dbReference>
<evidence type="ECO:0000313" key="2">
    <source>
        <dbReference type="EMBL" id="GFH42418.1"/>
    </source>
</evidence>
<comment type="caution">
    <text evidence="2">The sequence shown here is derived from an EMBL/GenBank/DDBJ whole genome shotgun (WGS) entry which is preliminary data.</text>
</comment>
<keyword evidence="3" id="KW-1185">Reference proteome</keyword>
<dbReference type="EMBL" id="BLLI01000023">
    <property type="protein sequence ID" value="GFH42418.1"/>
    <property type="molecule type" value="Genomic_DNA"/>
</dbReference>
<dbReference type="GO" id="GO:0016757">
    <property type="term" value="F:glycosyltransferase activity"/>
    <property type="evidence" value="ECO:0007669"/>
    <property type="project" value="InterPro"/>
</dbReference>
<name>A0A6A0BDJ7_9LACT</name>
<dbReference type="RefSeq" id="WP_172208463.1">
    <property type="nucleotide sequence ID" value="NZ_BLLI01000023.1"/>
</dbReference>
<reference evidence="2 3" key="1">
    <citation type="submission" date="2020-02" db="EMBL/GenBank/DDBJ databases">
        <title>Draft genome sequence of Lactococcus sp. Hs30E4-3.</title>
        <authorList>
            <person name="Noda S."/>
            <person name="Yuki M."/>
            <person name="Ohkuma M."/>
        </authorList>
    </citation>
    <scope>NUCLEOTIDE SEQUENCE [LARGE SCALE GENOMIC DNA]</scope>
    <source>
        <strain evidence="2 3">Hs30E4-3</strain>
    </source>
</reference>
<accession>A0A6A0BDJ7</accession>
<dbReference type="AlphaFoldDB" id="A0A6A0BDJ7"/>
<proteinExistence type="predicted"/>
<feature type="domain" description="Glycosyl transferase family 1" evidence="1">
    <location>
        <begin position="186"/>
        <end position="341"/>
    </location>
</feature>
<dbReference type="SUPFAM" id="SSF53756">
    <property type="entry name" value="UDP-Glycosyltransferase/glycogen phosphorylase"/>
    <property type="match status" value="1"/>
</dbReference>
<dbReference type="Pfam" id="PF00534">
    <property type="entry name" value="Glycos_transf_1"/>
    <property type="match status" value="1"/>
</dbReference>
<dbReference type="InterPro" id="IPR001296">
    <property type="entry name" value="Glyco_trans_1"/>
</dbReference>
<evidence type="ECO:0000313" key="3">
    <source>
        <dbReference type="Proteomes" id="UP000480303"/>
    </source>
</evidence>
<dbReference type="PANTHER" id="PTHR12526">
    <property type="entry name" value="GLYCOSYLTRANSFERASE"/>
    <property type="match status" value="1"/>
</dbReference>
<keyword evidence="2" id="KW-0808">Transferase</keyword>
<sequence>MKKILFLSPLGGSENGADIAMNHQMTYLSRLGYDIHLITAVVNTVEFDVFLRQNDIKHHLLDYTWWYDSNLKNDGDAVRNTKAITSIVSILTKEKIDTAITNTANIPQLAIAAALCNVPHLWLVHEFPEGEFAYTQEKYDFIGSFSNEILAASDVLAENITKLSSKTPISYFNPFTDVSTVTIGENNSPTRLVSVNTVNGERKNTQELIEIYGRLQKQFPKLELVVTGAIVNEEYYEKLKEYISNHHIQNVTFLNDYESNWRNVNTMDIFVNTSAMETFGLTMIECLKLGIVTVVANNYATESMEKLGYLSDDDIYELGNIEEAVAKISAKLNDFAKAKQWALTLQKKVLSEQSIEKITKNLLSAIEKYDSNPRRELRYFRQQAIATSNELDVRMQLIESNRFTLEERLAIINEQSGVLEERLALIEGKDKLLEERLTLIVEKDNLLTERLAMIEAQQEKLTKIERNKWYKIGRKLGIL</sequence>
<evidence type="ECO:0000259" key="1">
    <source>
        <dbReference type="Pfam" id="PF00534"/>
    </source>
</evidence>
<gene>
    <name evidence="2" type="ORF">Hs30E_09690</name>
</gene>
<dbReference type="CDD" id="cd03801">
    <property type="entry name" value="GT4_PimA-like"/>
    <property type="match status" value="1"/>
</dbReference>